<feature type="transmembrane region" description="Helical" evidence="7">
    <location>
        <begin position="105"/>
        <end position="127"/>
    </location>
</feature>
<dbReference type="InterPro" id="IPR003362">
    <property type="entry name" value="Bact_transf"/>
</dbReference>
<feature type="transmembrane region" description="Helical" evidence="7">
    <location>
        <begin position="76"/>
        <end position="99"/>
    </location>
</feature>
<reference evidence="9 10" key="1">
    <citation type="submission" date="2015-10" db="EMBL/GenBank/DDBJ databases">
        <title>Candidatus Desulfofervidus auxilii, a hydrogenotrophic sulfate-reducing bacterium involved in the thermophilic anaerobic oxidation of methane.</title>
        <authorList>
            <person name="Krukenberg V."/>
            <person name="Richter M."/>
            <person name="Wegener G."/>
        </authorList>
    </citation>
    <scope>NUCLEOTIDE SEQUENCE [LARGE SCALE GENOMIC DNA]</scope>
    <source>
        <strain evidence="9 10">HS1</strain>
    </source>
</reference>
<keyword evidence="10" id="KW-1185">Reference proteome</keyword>
<feature type="transmembrane region" description="Helical" evidence="7">
    <location>
        <begin position="12"/>
        <end position="36"/>
    </location>
</feature>
<evidence type="ECO:0000256" key="6">
    <source>
        <dbReference type="ARBA" id="ARBA00023136"/>
    </source>
</evidence>
<comment type="similarity">
    <text evidence="2">Belongs to the bacterial sugar transferase family.</text>
</comment>
<accession>A0A7U4QIV5</accession>
<proteinExistence type="inferred from homology"/>
<protein>
    <submittedName>
        <fullName evidence="9">Sugar transferase</fullName>
    </submittedName>
</protein>
<evidence type="ECO:0000256" key="4">
    <source>
        <dbReference type="ARBA" id="ARBA00022692"/>
    </source>
</evidence>
<dbReference type="Proteomes" id="UP000070560">
    <property type="component" value="Chromosome"/>
</dbReference>
<dbReference type="AlphaFoldDB" id="A0A7U4QIV5"/>
<dbReference type="Gene3D" id="3.40.50.720">
    <property type="entry name" value="NAD(P)-binding Rossmann-like Domain"/>
    <property type="match status" value="1"/>
</dbReference>
<name>A0A7U4QIV5_DESA2</name>
<dbReference type="OrthoDB" id="9808602at2"/>
<dbReference type="GO" id="GO:0016020">
    <property type="term" value="C:membrane"/>
    <property type="evidence" value="ECO:0007669"/>
    <property type="project" value="UniProtKB-SubCell"/>
</dbReference>
<dbReference type="NCBIfam" id="TIGR03025">
    <property type="entry name" value="EPS_sugtrans"/>
    <property type="match status" value="1"/>
</dbReference>
<evidence type="ECO:0000256" key="5">
    <source>
        <dbReference type="ARBA" id="ARBA00022989"/>
    </source>
</evidence>
<evidence type="ECO:0000313" key="9">
    <source>
        <dbReference type="EMBL" id="AMM40167.1"/>
    </source>
</evidence>
<keyword evidence="4 7" id="KW-0812">Transmembrane</keyword>
<dbReference type="KEGG" id="daw:HS1_000361"/>
<keyword evidence="6 7" id="KW-0472">Membrane</keyword>
<evidence type="ECO:0000259" key="8">
    <source>
        <dbReference type="Pfam" id="PF02397"/>
    </source>
</evidence>
<dbReference type="EMBL" id="CP013015">
    <property type="protein sequence ID" value="AMM40167.1"/>
    <property type="molecule type" value="Genomic_DNA"/>
</dbReference>
<evidence type="ECO:0000256" key="7">
    <source>
        <dbReference type="SAM" id="Phobius"/>
    </source>
</evidence>
<dbReference type="GO" id="GO:0016780">
    <property type="term" value="F:phosphotransferase activity, for other substituted phosphate groups"/>
    <property type="evidence" value="ECO:0007669"/>
    <property type="project" value="TreeGrafter"/>
</dbReference>
<gene>
    <name evidence="9" type="ORF">HS1_000361</name>
</gene>
<dbReference type="InterPro" id="IPR017464">
    <property type="entry name" value="Sugar_tfrase_EpsB_2"/>
</dbReference>
<evidence type="ECO:0000256" key="3">
    <source>
        <dbReference type="ARBA" id="ARBA00022679"/>
    </source>
</evidence>
<evidence type="ECO:0000256" key="1">
    <source>
        <dbReference type="ARBA" id="ARBA00004141"/>
    </source>
</evidence>
<evidence type="ECO:0000256" key="2">
    <source>
        <dbReference type="ARBA" id="ARBA00006464"/>
    </source>
</evidence>
<dbReference type="InterPro" id="IPR017475">
    <property type="entry name" value="EPS_sugar_tfrase"/>
</dbReference>
<feature type="transmembrane region" description="Helical" evidence="7">
    <location>
        <begin position="42"/>
        <end position="64"/>
    </location>
</feature>
<keyword evidence="3 9" id="KW-0808">Transferase</keyword>
<comment type="subcellular location">
    <subcellularLocation>
        <location evidence="1">Membrane</location>
        <topology evidence="1">Multi-pass membrane protein</topology>
    </subcellularLocation>
</comment>
<dbReference type="PANTHER" id="PTHR30576:SF0">
    <property type="entry name" value="UNDECAPRENYL-PHOSPHATE N-ACETYLGALACTOSAMINYL 1-PHOSPHATE TRANSFERASE-RELATED"/>
    <property type="match status" value="1"/>
</dbReference>
<dbReference type="Pfam" id="PF02397">
    <property type="entry name" value="Bac_transf"/>
    <property type="match status" value="1"/>
</dbReference>
<organism evidence="9 10">
    <name type="scientific">Desulfofervidus auxilii</name>
    <dbReference type="NCBI Taxonomy" id="1621989"/>
    <lineage>
        <taxon>Bacteria</taxon>
        <taxon>Pseudomonadati</taxon>
        <taxon>Thermodesulfobacteriota</taxon>
        <taxon>Candidatus Desulfofervidia</taxon>
        <taxon>Candidatus Desulfofervidales</taxon>
        <taxon>Candidatus Desulfofervidaceae</taxon>
        <taxon>Candidatus Desulfofervidus</taxon>
    </lineage>
</organism>
<evidence type="ECO:0000313" key="10">
    <source>
        <dbReference type="Proteomes" id="UP000070560"/>
    </source>
</evidence>
<dbReference type="NCBIfam" id="TIGR03013">
    <property type="entry name" value="EpsB_2"/>
    <property type="match status" value="1"/>
</dbReference>
<dbReference type="PANTHER" id="PTHR30576">
    <property type="entry name" value="COLANIC BIOSYNTHESIS UDP-GLUCOSE LIPID CARRIER TRANSFERASE"/>
    <property type="match status" value="1"/>
</dbReference>
<feature type="domain" description="Bacterial sugar transferase" evidence="8">
    <location>
        <begin position="267"/>
        <end position="449"/>
    </location>
</feature>
<feature type="transmembrane region" description="Helical" evidence="7">
    <location>
        <begin position="272"/>
        <end position="293"/>
    </location>
</feature>
<sequence>MIRLFKQYYPIQSVILFIGESLIVLMGLLLFILLFYPFNLTWVIFLKAFSIMAICQLCLYYSDFYKTEYNNSASKLIQSLIITLTILAIICYFVPQITIGEGPHLFLNICFIGILTYLWRSLINTLFNKDRLTQKILFIGSGNLAKNVAKEILSTNHNSFKILGFLDPDPKKKEKNILNYELAGTYGELDNILRQNGNIRIVIALDDKRGKIPLNKLLECKMRGIIIEDHITFLERLKGKLMVESLNPSHVIFSDGFKRSKVKAYLKRIEDILGSIIGLIVLSPFLILTAILIKIDSKGPLFFTQERVGENGKPFILYKFRSMKVGAEKDKPLWAKENDDRVTRVGRYIRRFGIDEAPQLWNVLKGDMSLVGPRPERPQFVKELTNIIPYYSLRHSVKPGITGWAQIRYHYGASVEDALEKLKYELYYIKNLSPIFDLFILFETVKLIIQAKISR</sequence>
<keyword evidence="5 7" id="KW-1133">Transmembrane helix</keyword>